<dbReference type="SUPFAM" id="SSF56601">
    <property type="entry name" value="beta-lactamase/transpeptidase-like"/>
    <property type="match status" value="1"/>
</dbReference>
<dbReference type="EMBL" id="QPIW01000030">
    <property type="protein sequence ID" value="RDB03148.1"/>
    <property type="molecule type" value="Genomic_DNA"/>
</dbReference>
<dbReference type="InterPro" id="IPR001466">
    <property type="entry name" value="Beta-lactam-related"/>
</dbReference>
<feature type="domain" description="Beta-lactamase-related" evidence="7">
    <location>
        <begin position="46"/>
        <end position="342"/>
    </location>
</feature>
<gene>
    <name evidence="9" type="ORF">DVG78_24940</name>
</gene>
<protein>
    <recommendedName>
        <fullName evidence="5">Beta-lactamase</fullName>
        <ecNumber evidence="5">3.5.2.6</ecNumber>
    </recommendedName>
</protein>
<sequence length="450" mass="49834">MKSYNFGLIVCLSVFCIFGAPAQTPINSVQETIKTQVKSRIDNNYSVGTVVAFFESGKETYFTYGYANADKKQVILPQSVFEIGSISKTFTSLLLADLVQKKGIRLEDSVEKYLPDSVKIPSFNGRKITFADLATHTSGLPRMPTNIVPKNPENPYVDYGVKELYVFLKTAQLQNGMGNYNYSNVGVGLLGHVLTRISGESYEQLLQNVICTPLKMNETSTLNSSTWLTTGHVDNKPVAHWDFDIMAGAGAIRSNAEDLMRYLRAELDLSAGASAGAMKQSQQPLHVVDSTLKMALGWHITAAANDEIYWHNGGTGGYRAFAGFSQKSNKAIVILNNSTQSVDDLGMCFFNPSVTIIPSKKPLILPKQAMQSFVGTYKIEPKLELEITLENNQLFAKMTGEAIVPVYPETETKLFCREVNATIDFFWNDKGEFDKLILDLNGDKMPAMRK</sequence>
<name>A0A369I0T1_9BACT</name>
<dbReference type="GO" id="GO:0008800">
    <property type="term" value="F:beta-lactamase activity"/>
    <property type="evidence" value="ECO:0007669"/>
    <property type="project" value="UniProtKB-UniRule"/>
</dbReference>
<accession>A0A369I0T1</accession>
<evidence type="ECO:0000256" key="3">
    <source>
        <dbReference type="ARBA" id="ARBA00022801"/>
    </source>
</evidence>
<evidence type="ECO:0000256" key="1">
    <source>
        <dbReference type="ARBA" id="ARBA00001526"/>
    </source>
</evidence>
<dbReference type="GO" id="GO:0046677">
    <property type="term" value="P:response to antibiotic"/>
    <property type="evidence" value="ECO:0007669"/>
    <property type="project" value="UniProtKB-UniRule"/>
</dbReference>
<feature type="signal peptide" evidence="6">
    <location>
        <begin position="1"/>
        <end position="22"/>
    </location>
</feature>
<dbReference type="AlphaFoldDB" id="A0A369I0T1"/>
<dbReference type="GO" id="GO:0030288">
    <property type="term" value="C:outer membrane-bounded periplasmic space"/>
    <property type="evidence" value="ECO:0007669"/>
    <property type="project" value="InterPro"/>
</dbReference>
<dbReference type="PROSITE" id="PS00336">
    <property type="entry name" value="BETA_LACTAMASE_C"/>
    <property type="match status" value="1"/>
</dbReference>
<comment type="caution">
    <text evidence="9">The sequence shown here is derived from an EMBL/GenBank/DDBJ whole genome shotgun (WGS) entry which is preliminary data.</text>
</comment>
<dbReference type="Proteomes" id="UP000253141">
    <property type="component" value="Unassembled WGS sequence"/>
</dbReference>
<evidence type="ECO:0000256" key="4">
    <source>
        <dbReference type="ARBA" id="ARBA00023251"/>
    </source>
</evidence>
<reference evidence="9 10" key="1">
    <citation type="submission" date="2018-07" db="EMBL/GenBank/DDBJ databases">
        <title>Genome analysis of Runella aurantiaca.</title>
        <authorList>
            <person name="Yang X."/>
        </authorList>
    </citation>
    <scope>NUCLEOTIDE SEQUENCE [LARGE SCALE GENOMIC DNA]</scope>
    <source>
        <strain evidence="9 10">YX9</strain>
    </source>
</reference>
<evidence type="ECO:0000259" key="7">
    <source>
        <dbReference type="Pfam" id="PF00144"/>
    </source>
</evidence>
<evidence type="ECO:0000259" key="8">
    <source>
        <dbReference type="Pfam" id="PF11954"/>
    </source>
</evidence>
<proteinExistence type="inferred from homology"/>
<dbReference type="Pfam" id="PF11954">
    <property type="entry name" value="DUF3471"/>
    <property type="match status" value="1"/>
</dbReference>
<comment type="similarity">
    <text evidence="2 5">Belongs to the class-C beta-lactamase family.</text>
</comment>
<organism evidence="9 10">
    <name type="scientific">Runella aurantiaca</name>
    <dbReference type="NCBI Taxonomy" id="2282308"/>
    <lineage>
        <taxon>Bacteria</taxon>
        <taxon>Pseudomonadati</taxon>
        <taxon>Bacteroidota</taxon>
        <taxon>Cytophagia</taxon>
        <taxon>Cytophagales</taxon>
        <taxon>Spirosomataceae</taxon>
        <taxon>Runella</taxon>
    </lineage>
</organism>
<comment type="catalytic activity">
    <reaction evidence="1 5">
        <text>a beta-lactam + H2O = a substituted beta-amino acid</text>
        <dbReference type="Rhea" id="RHEA:20401"/>
        <dbReference type="ChEBI" id="CHEBI:15377"/>
        <dbReference type="ChEBI" id="CHEBI:35627"/>
        <dbReference type="ChEBI" id="CHEBI:140347"/>
        <dbReference type="EC" id="3.5.2.6"/>
    </reaction>
</comment>
<dbReference type="Pfam" id="PF00144">
    <property type="entry name" value="Beta-lactamase"/>
    <property type="match status" value="1"/>
</dbReference>
<evidence type="ECO:0000256" key="5">
    <source>
        <dbReference type="RuleBase" id="RU361140"/>
    </source>
</evidence>
<dbReference type="PANTHER" id="PTHR46825:SF8">
    <property type="entry name" value="BETA-LACTAMASE-RELATED"/>
    <property type="match status" value="1"/>
</dbReference>
<dbReference type="GO" id="GO:0017001">
    <property type="term" value="P:antibiotic catabolic process"/>
    <property type="evidence" value="ECO:0007669"/>
    <property type="project" value="InterPro"/>
</dbReference>
<dbReference type="PANTHER" id="PTHR46825">
    <property type="entry name" value="D-ALANYL-D-ALANINE-CARBOXYPEPTIDASE/ENDOPEPTIDASE AMPH"/>
    <property type="match status" value="1"/>
</dbReference>
<dbReference type="InterPro" id="IPR050491">
    <property type="entry name" value="AmpC-like"/>
</dbReference>
<evidence type="ECO:0000313" key="9">
    <source>
        <dbReference type="EMBL" id="RDB03148.1"/>
    </source>
</evidence>
<keyword evidence="6" id="KW-0732">Signal</keyword>
<evidence type="ECO:0000313" key="10">
    <source>
        <dbReference type="Proteomes" id="UP000253141"/>
    </source>
</evidence>
<keyword evidence="10" id="KW-1185">Reference proteome</keyword>
<feature type="domain" description="Peptidase S12 Pab87-related C-terminal" evidence="8">
    <location>
        <begin position="364"/>
        <end position="439"/>
    </location>
</feature>
<keyword evidence="3 5" id="KW-0378">Hydrolase</keyword>
<feature type="chain" id="PRO_5016645685" description="Beta-lactamase" evidence="6">
    <location>
        <begin position="23"/>
        <end position="450"/>
    </location>
</feature>
<dbReference type="OrthoDB" id="9793489at2"/>
<dbReference type="InterPro" id="IPR021860">
    <property type="entry name" value="Peptidase_S12_Pab87-rel_C"/>
</dbReference>
<evidence type="ECO:0000256" key="6">
    <source>
        <dbReference type="SAM" id="SignalP"/>
    </source>
</evidence>
<dbReference type="InterPro" id="IPR012338">
    <property type="entry name" value="Beta-lactam/transpept-like"/>
</dbReference>
<dbReference type="InterPro" id="IPR001586">
    <property type="entry name" value="Beta-lactam_class-C_AS"/>
</dbReference>
<dbReference type="RefSeq" id="WP_114463739.1">
    <property type="nucleotide sequence ID" value="NZ_QPIW01000030.1"/>
</dbReference>
<dbReference type="Gene3D" id="3.40.710.10">
    <property type="entry name" value="DD-peptidase/beta-lactamase superfamily"/>
    <property type="match status" value="1"/>
</dbReference>
<dbReference type="EC" id="3.5.2.6" evidence="5"/>
<evidence type="ECO:0000256" key="2">
    <source>
        <dbReference type="ARBA" id="ARBA00007840"/>
    </source>
</evidence>
<keyword evidence="4 5" id="KW-0046">Antibiotic resistance</keyword>